<dbReference type="InterPro" id="IPR036047">
    <property type="entry name" value="F-box-like_dom_sf"/>
</dbReference>
<dbReference type="RefSeq" id="XP_021886676.1">
    <property type="nucleotide sequence ID" value="XM_022031103.1"/>
</dbReference>
<proteinExistence type="predicted"/>
<dbReference type="InterPro" id="IPR001810">
    <property type="entry name" value="F-box_dom"/>
</dbReference>
<comment type="caution">
    <text evidence="3">The sequence shown here is derived from an EMBL/GenBank/DDBJ whole genome shotgun (WGS) entry which is preliminary data.</text>
</comment>
<sequence>MNTNSPLDMPEIRLLVGLCLTRKDLLQCMVVCKAWQKSFTPLLWRNMSIYTSRSMSRSRSSELPINFRSLFQANAHNTRSLIFDGGPLTQYDISVSIYCTRLEYLSLPGTESHRTIHENQPINWDLLPSEGDASDEDSVQSDSGSNNIQLEDSYHRNNDDEDDVKAEREYADDDSLDAWSRLALFVRRNRHTLRALDVNLGFSKPANIPSRAFWEAVVDCFPPQSHLFGPSSARLTSLSIVGREIGLANLMLLWRSAGPHLKRVRLSDLLIDHPFLSSMKTQTEVERRIGGIVDQGSFEPSLRLEDLVLENIRGMTPMTQFKVFIAQSFGLLSLQWNIHQSYRNTRVEDAITEYIGLQGHRCHCQKQGGGRNGHDHDQNQRHWPGLESISITCNRGKGRVIPEEFLTELLKRAGTKLKLVRLRSLSLQEQSVSALGRYFSQIQTLDLGLCSDITGKMVQQMLMSCPMLEHLTANCIHVSDIEEGASVGPWVCLGLQTWKVFIDVTRAGAPKERGSRYSLLDSQSDSEVLGLDSGSTTKCDGREDQRLSRLIFEHLSKLTRLRHLDLGRNYHIQRTGSKQGGRIEWLLESGLGQLERLQELRSIDFMTGSGMRISKDAIMWMVQSWPKLESLCGNSATGYYMSSVVGGKLKHRFMTNS</sequence>
<evidence type="ECO:0000313" key="4">
    <source>
        <dbReference type="Proteomes" id="UP000193648"/>
    </source>
</evidence>
<feature type="region of interest" description="Disordered" evidence="1">
    <location>
        <begin position="125"/>
        <end position="169"/>
    </location>
</feature>
<dbReference type="GO" id="GO:0031146">
    <property type="term" value="P:SCF-dependent proteasomal ubiquitin-dependent protein catabolic process"/>
    <property type="evidence" value="ECO:0007669"/>
    <property type="project" value="TreeGrafter"/>
</dbReference>
<name>A0A1Y2H5N1_9FUNG</name>
<dbReference type="OrthoDB" id="2449935at2759"/>
<evidence type="ECO:0000259" key="2">
    <source>
        <dbReference type="Pfam" id="PF12937"/>
    </source>
</evidence>
<dbReference type="SUPFAM" id="SSF81383">
    <property type="entry name" value="F-box domain"/>
    <property type="match status" value="1"/>
</dbReference>
<dbReference type="SUPFAM" id="SSF52047">
    <property type="entry name" value="RNI-like"/>
    <property type="match status" value="1"/>
</dbReference>
<dbReference type="Proteomes" id="UP000193648">
    <property type="component" value="Unassembled WGS sequence"/>
</dbReference>
<dbReference type="Gene3D" id="3.80.10.10">
    <property type="entry name" value="Ribonuclease Inhibitor"/>
    <property type="match status" value="2"/>
</dbReference>
<reference evidence="3 4" key="1">
    <citation type="submission" date="2016-07" db="EMBL/GenBank/DDBJ databases">
        <title>Pervasive Adenine N6-methylation of Active Genes in Fungi.</title>
        <authorList>
            <consortium name="DOE Joint Genome Institute"/>
            <person name="Mondo S.J."/>
            <person name="Dannebaum R.O."/>
            <person name="Kuo R.C."/>
            <person name="Labutti K."/>
            <person name="Haridas S."/>
            <person name="Kuo A."/>
            <person name="Salamov A."/>
            <person name="Ahrendt S.R."/>
            <person name="Lipzen A."/>
            <person name="Sullivan W."/>
            <person name="Andreopoulos W.B."/>
            <person name="Clum A."/>
            <person name="Lindquist E."/>
            <person name="Daum C."/>
            <person name="Ramamoorthy G.K."/>
            <person name="Gryganskyi A."/>
            <person name="Culley D."/>
            <person name="Magnuson J.K."/>
            <person name="James T.Y."/>
            <person name="O'Malley M.A."/>
            <person name="Stajich J.E."/>
            <person name="Spatafora J.W."/>
            <person name="Visel A."/>
            <person name="Grigoriev I.V."/>
        </authorList>
    </citation>
    <scope>NUCLEOTIDE SEQUENCE [LARGE SCALE GENOMIC DNA]</scope>
    <source>
        <strain evidence="3 4">NRRL 3116</strain>
    </source>
</reference>
<dbReference type="AlphaFoldDB" id="A0A1Y2H5N1"/>
<keyword evidence="4" id="KW-1185">Reference proteome</keyword>
<feature type="compositionally biased region" description="Acidic residues" evidence="1">
    <location>
        <begin position="159"/>
        <end position="169"/>
    </location>
</feature>
<protein>
    <recommendedName>
        <fullName evidence="2">F-box domain-containing protein</fullName>
    </recommendedName>
</protein>
<dbReference type="GO" id="GO:0019005">
    <property type="term" value="C:SCF ubiquitin ligase complex"/>
    <property type="evidence" value="ECO:0007669"/>
    <property type="project" value="TreeGrafter"/>
</dbReference>
<accession>A0A1Y2H5N1</accession>
<evidence type="ECO:0000313" key="3">
    <source>
        <dbReference type="EMBL" id="ORZ29003.1"/>
    </source>
</evidence>
<dbReference type="GeneID" id="33572944"/>
<dbReference type="Pfam" id="PF12937">
    <property type="entry name" value="F-box-like"/>
    <property type="match status" value="1"/>
</dbReference>
<evidence type="ECO:0000256" key="1">
    <source>
        <dbReference type="SAM" id="MobiDB-lite"/>
    </source>
</evidence>
<dbReference type="EMBL" id="MCFF01000001">
    <property type="protein sequence ID" value="ORZ29003.1"/>
    <property type="molecule type" value="Genomic_DNA"/>
</dbReference>
<dbReference type="PANTHER" id="PTHR13318">
    <property type="entry name" value="PARTNER OF PAIRED, ISOFORM B-RELATED"/>
    <property type="match status" value="1"/>
</dbReference>
<feature type="compositionally biased region" description="Polar residues" evidence="1">
    <location>
        <begin position="140"/>
        <end position="150"/>
    </location>
</feature>
<dbReference type="InParanoid" id="A0A1Y2H5N1"/>
<organism evidence="3 4">
    <name type="scientific">Lobosporangium transversale</name>
    <dbReference type="NCBI Taxonomy" id="64571"/>
    <lineage>
        <taxon>Eukaryota</taxon>
        <taxon>Fungi</taxon>
        <taxon>Fungi incertae sedis</taxon>
        <taxon>Mucoromycota</taxon>
        <taxon>Mortierellomycotina</taxon>
        <taxon>Mortierellomycetes</taxon>
        <taxon>Mortierellales</taxon>
        <taxon>Mortierellaceae</taxon>
        <taxon>Lobosporangium</taxon>
    </lineage>
</organism>
<gene>
    <name evidence="3" type="ORF">BCR41DRAFT_9772</name>
</gene>
<dbReference type="InterPro" id="IPR032675">
    <property type="entry name" value="LRR_dom_sf"/>
</dbReference>
<feature type="domain" description="F-box" evidence="2">
    <location>
        <begin position="11"/>
        <end position="49"/>
    </location>
</feature>